<proteinExistence type="predicted"/>
<dbReference type="EMBL" id="JAUEPS010000207">
    <property type="protein sequence ID" value="KAK0433833.1"/>
    <property type="molecule type" value="Genomic_DNA"/>
</dbReference>
<dbReference type="SUPFAM" id="SSF52047">
    <property type="entry name" value="RNI-like"/>
    <property type="match status" value="1"/>
</dbReference>
<dbReference type="GeneID" id="85362356"/>
<sequence>MTPEAMFGLLQAFPFTRRLALVGSCMEVNGGGDVFRAVDSGEIVDFPISTSGMHETVQHFEVLVVHFYVLPDDDIVMLSRWLSRASKLTALYVKATNDTDILATQKLVSNCTDTLKKLNIHIYDGGLWSVSLDLKACQCLQSLSISCTDCYGHMLVDILGSVKLAGAGAGANLLQINLSIHMRTWIYPNYHEQITKMYRSLAEGILGISRTGDNALVRVSVMHRSDLDWTRTKFKDETDYRDWIKSDCFKEAVKVMGGRFMVKVASK</sequence>
<evidence type="ECO:0000313" key="2">
    <source>
        <dbReference type="Proteomes" id="UP001175211"/>
    </source>
</evidence>
<keyword evidence="2" id="KW-1185">Reference proteome</keyword>
<name>A0AA39MHB0_ARMTA</name>
<reference evidence="1" key="1">
    <citation type="submission" date="2023-06" db="EMBL/GenBank/DDBJ databases">
        <authorList>
            <consortium name="Lawrence Berkeley National Laboratory"/>
            <person name="Ahrendt S."/>
            <person name="Sahu N."/>
            <person name="Indic B."/>
            <person name="Wong-Bajracharya J."/>
            <person name="Merenyi Z."/>
            <person name="Ke H.-M."/>
            <person name="Monk M."/>
            <person name="Kocsube S."/>
            <person name="Drula E."/>
            <person name="Lipzen A."/>
            <person name="Balint B."/>
            <person name="Henrissat B."/>
            <person name="Andreopoulos B."/>
            <person name="Martin F.M."/>
            <person name="Harder C.B."/>
            <person name="Rigling D."/>
            <person name="Ford K.L."/>
            <person name="Foster G.D."/>
            <person name="Pangilinan J."/>
            <person name="Papanicolaou A."/>
            <person name="Barry K."/>
            <person name="LaButti K."/>
            <person name="Viragh M."/>
            <person name="Koriabine M."/>
            <person name="Yan M."/>
            <person name="Riley R."/>
            <person name="Champramary S."/>
            <person name="Plett K.L."/>
            <person name="Tsai I.J."/>
            <person name="Slot J."/>
            <person name="Sipos G."/>
            <person name="Plett J."/>
            <person name="Nagy L.G."/>
            <person name="Grigoriev I.V."/>
        </authorList>
    </citation>
    <scope>NUCLEOTIDE SEQUENCE</scope>
    <source>
        <strain evidence="1">CCBAS 213</strain>
    </source>
</reference>
<comment type="caution">
    <text evidence="1">The sequence shown here is derived from an EMBL/GenBank/DDBJ whole genome shotgun (WGS) entry which is preliminary data.</text>
</comment>
<evidence type="ECO:0000313" key="1">
    <source>
        <dbReference type="EMBL" id="KAK0433833.1"/>
    </source>
</evidence>
<organism evidence="1 2">
    <name type="scientific">Armillaria tabescens</name>
    <name type="common">Ringless honey mushroom</name>
    <name type="synonym">Agaricus tabescens</name>
    <dbReference type="NCBI Taxonomy" id="1929756"/>
    <lineage>
        <taxon>Eukaryota</taxon>
        <taxon>Fungi</taxon>
        <taxon>Dikarya</taxon>
        <taxon>Basidiomycota</taxon>
        <taxon>Agaricomycotina</taxon>
        <taxon>Agaricomycetes</taxon>
        <taxon>Agaricomycetidae</taxon>
        <taxon>Agaricales</taxon>
        <taxon>Marasmiineae</taxon>
        <taxon>Physalacriaceae</taxon>
        <taxon>Desarmillaria</taxon>
    </lineage>
</organism>
<dbReference type="RefSeq" id="XP_060321583.1">
    <property type="nucleotide sequence ID" value="XM_060478808.1"/>
</dbReference>
<accession>A0AA39MHB0</accession>
<dbReference type="AlphaFoldDB" id="A0AA39MHB0"/>
<gene>
    <name evidence="1" type="ORF">EV420DRAFT_1654355</name>
</gene>
<protein>
    <submittedName>
        <fullName evidence="1">Uncharacterized protein</fullName>
    </submittedName>
</protein>
<dbReference type="Proteomes" id="UP001175211">
    <property type="component" value="Unassembled WGS sequence"/>
</dbReference>